<keyword evidence="3" id="KW-0963">Cytoplasm</keyword>
<evidence type="ECO:0000256" key="4">
    <source>
        <dbReference type="ARBA" id="ARBA00023203"/>
    </source>
</evidence>
<gene>
    <name evidence="8" type="ORF">AMORRO_LOCUS13197</name>
</gene>
<dbReference type="EMBL" id="CAJVPV010021702">
    <property type="protein sequence ID" value="CAG8718770.1"/>
    <property type="molecule type" value="Genomic_DNA"/>
</dbReference>
<name>A0A9N9I3F3_9GLOM</name>
<dbReference type="PANTHER" id="PTHR11604:SF0">
    <property type="entry name" value="PROFILIN"/>
    <property type="match status" value="1"/>
</dbReference>
<evidence type="ECO:0000256" key="7">
    <source>
        <dbReference type="RuleBase" id="RU003909"/>
    </source>
</evidence>
<evidence type="ECO:0000256" key="1">
    <source>
        <dbReference type="ARBA" id="ARBA00004245"/>
    </source>
</evidence>
<dbReference type="PROSITE" id="PS00414">
    <property type="entry name" value="PROFILIN"/>
    <property type="match status" value="1"/>
</dbReference>
<comment type="caution">
    <text evidence="8">The sequence shown here is derived from an EMBL/GenBank/DDBJ whole genome shotgun (WGS) entry which is preliminary data.</text>
</comment>
<accession>A0A9N9I3F3</accession>
<dbReference type="PRINTS" id="PR01640">
    <property type="entry name" value="PROFILINPLNT"/>
</dbReference>
<evidence type="ECO:0000256" key="2">
    <source>
        <dbReference type="ARBA" id="ARBA00010058"/>
    </source>
</evidence>
<comment type="similarity">
    <text evidence="2 7">Belongs to the profilin family.</text>
</comment>
<dbReference type="InterPro" id="IPR036140">
    <property type="entry name" value="PFN_sf"/>
</dbReference>
<sequence length="126" mass="13634">MSWQEYVDNQLVVHECISQAAIYGQNGSLWATSPGFSLSPEEVTSIVEAFGNAEKIQANGIFCNSHKYFALSHDETNIHGRMDKDGVIASKTKSAVIIVIYTGEMAGGNANKIVTGLADYLISQGY</sequence>
<organism evidence="8 9">
    <name type="scientific">Acaulospora morrowiae</name>
    <dbReference type="NCBI Taxonomy" id="94023"/>
    <lineage>
        <taxon>Eukaryota</taxon>
        <taxon>Fungi</taxon>
        <taxon>Fungi incertae sedis</taxon>
        <taxon>Mucoromycota</taxon>
        <taxon>Glomeromycotina</taxon>
        <taxon>Glomeromycetes</taxon>
        <taxon>Diversisporales</taxon>
        <taxon>Acaulosporaceae</taxon>
        <taxon>Acaulospora</taxon>
    </lineage>
</organism>
<dbReference type="PRINTS" id="PR00392">
    <property type="entry name" value="PROFILIN"/>
</dbReference>
<comment type="function">
    <text evidence="6">Binds to actin and affects the structure of the cytoskeleton. At high concentrations, profilin prevents the polymerization of actin, whereas it enhances it at low concentrations.</text>
</comment>
<dbReference type="CDD" id="cd00148">
    <property type="entry name" value="PROF"/>
    <property type="match status" value="1"/>
</dbReference>
<keyword evidence="9" id="KW-1185">Reference proteome</keyword>
<evidence type="ECO:0000256" key="3">
    <source>
        <dbReference type="ARBA" id="ARBA00022490"/>
    </source>
</evidence>
<dbReference type="InterPro" id="IPR048278">
    <property type="entry name" value="PFN"/>
</dbReference>
<keyword evidence="5 6" id="KW-0206">Cytoskeleton</keyword>
<comment type="subunit">
    <text evidence="6">Occurs in many kinds of cells as a complex with monomeric actin in a 1:1 ratio.</text>
</comment>
<dbReference type="InterPro" id="IPR005455">
    <property type="entry name" value="PFN_euk"/>
</dbReference>
<protein>
    <recommendedName>
        <fullName evidence="7">Profilin</fullName>
    </recommendedName>
</protein>
<dbReference type="GO" id="GO:0005856">
    <property type="term" value="C:cytoskeleton"/>
    <property type="evidence" value="ECO:0007669"/>
    <property type="project" value="UniProtKB-SubCell"/>
</dbReference>
<feature type="non-terminal residue" evidence="8">
    <location>
        <position position="126"/>
    </location>
</feature>
<dbReference type="AlphaFoldDB" id="A0A9N9I3F3"/>
<proteinExistence type="inferred from homology"/>
<dbReference type="OrthoDB" id="421374at2759"/>
<dbReference type="Gene3D" id="3.30.450.30">
    <property type="entry name" value="Dynein light chain 2a, cytoplasmic"/>
    <property type="match status" value="1"/>
</dbReference>
<dbReference type="GO" id="GO:0005938">
    <property type="term" value="C:cell cortex"/>
    <property type="evidence" value="ECO:0007669"/>
    <property type="project" value="TreeGrafter"/>
</dbReference>
<comment type="subcellular location">
    <subcellularLocation>
        <location evidence="1">Cytoplasm</location>
        <location evidence="1">Cytoskeleton</location>
    </subcellularLocation>
</comment>
<dbReference type="SMART" id="SM00392">
    <property type="entry name" value="PROF"/>
    <property type="match status" value="1"/>
</dbReference>
<dbReference type="PANTHER" id="PTHR11604">
    <property type="entry name" value="PROFILIN"/>
    <property type="match status" value="1"/>
</dbReference>
<evidence type="ECO:0000256" key="5">
    <source>
        <dbReference type="ARBA" id="ARBA00023212"/>
    </source>
</evidence>
<dbReference type="FunFam" id="3.30.450.30:FF:000001">
    <property type="entry name" value="Profilin"/>
    <property type="match status" value="1"/>
</dbReference>
<dbReference type="InterPro" id="IPR027310">
    <property type="entry name" value="Profilin_CS"/>
</dbReference>
<keyword evidence="4 7" id="KW-0009">Actin-binding</keyword>
<evidence type="ECO:0000313" key="8">
    <source>
        <dbReference type="EMBL" id="CAG8718770.1"/>
    </source>
</evidence>
<evidence type="ECO:0000256" key="6">
    <source>
        <dbReference type="RuleBase" id="RU003908"/>
    </source>
</evidence>
<dbReference type="Pfam" id="PF00235">
    <property type="entry name" value="Profilin"/>
    <property type="match status" value="1"/>
</dbReference>
<evidence type="ECO:0000313" key="9">
    <source>
        <dbReference type="Proteomes" id="UP000789342"/>
    </source>
</evidence>
<reference evidence="8" key="1">
    <citation type="submission" date="2021-06" db="EMBL/GenBank/DDBJ databases">
        <authorList>
            <person name="Kallberg Y."/>
            <person name="Tangrot J."/>
            <person name="Rosling A."/>
        </authorList>
    </citation>
    <scope>NUCLEOTIDE SEQUENCE</scope>
    <source>
        <strain evidence="8">CL551</strain>
    </source>
</reference>
<dbReference type="SUPFAM" id="SSF55770">
    <property type="entry name" value="Profilin (actin-binding protein)"/>
    <property type="match status" value="1"/>
</dbReference>
<dbReference type="Proteomes" id="UP000789342">
    <property type="component" value="Unassembled WGS sequence"/>
</dbReference>
<dbReference type="GO" id="GO:0003785">
    <property type="term" value="F:actin monomer binding"/>
    <property type="evidence" value="ECO:0007669"/>
    <property type="project" value="TreeGrafter"/>
</dbReference>